<accession>A0AAE0U4Y9</accession>
<name>A0AAE0U4Y9_9PEZI</name>
<protein>
    <submittedName>
        <fullName evidence="2">Uncharacterized protein</fullName>
    </submittedName>
</protein>
<evidence type="ECO:0000313" key="3">
    <source>
        <dbReference type="Proteomes" id="UP001285441"/>
    </source>
</evidence>
<feature type="region of interest" description="Disordered" evidence="1">
    <location>
        <begin position="361"/>
        <end position="381"/>
    </location>
</feature>
<sequence length="506" mass="55193">MVVMSRQQSRDLELNGRAFNKLAKSIQLHYKYVKIQHGIHCKTSAGLCLPNGVSPIDVLLKAVTRTIRIVPRKPTLSEEKHDGGKNLIYSSDEMPCREPVNWPYSPPCRRAILAGNAMLVPLWEGAPLERAPLSAEHLLGLSLWGAQSTFYGLRACIAAYSVAGLLSALSAELALRIELLCCPWLSMSTPECDAPVHCTLHDTLNAGQGAVISAEHLLRAPRLQCRKVRASTEVSAFRRQGLWLCVSPRRTFATNFPPVKLPSWPNKPCRRNYALAAIDPSPYDIRRYSPSFRALSPLAGVSQYPGQCTQAGDSGRKKSSHSTARLEDAVNHHGLNGSRRCLVTGSRPKLLVKNSIFSTSDGTVASQGRPAQRRSRNSRAGRMCPPSAVFLSSLWRAWSSVRTKVLRPPPIITVVGVPGVAYPRGMLDIEGKAAAVRSLCARTLTLLVMLAPGRLRASELSVSPCTSPRGLRQTHQEKARAAAFLSTGRTRLLLKLSGLVISKSSV</sequence>
<dbReference type="Proteomes" id="UP001285441">
    <property type="component" value="Unassembled WGS sequence"/>
</dbReference>
<proteinExistence type="predicted"/>
<evidence type="ECO:0000313" key="2">
    <source>
        <dbReference type="EMBL" id="KAK3390790.1"/>
    </source>
</evidence>
<comment type="caution">
    <text evidence="2">The sequence shown here is derived from an EMBL/GenBank/DDBJ whole genome shotgun (WGS) entry which is preliminary data.</text>
</comment>
<keyword evidence="3" id="KW-1185">Reference proteome</keyword>
<evidence type="ECO:0000256" key="1">
    <source>
        <dbReference type="SAM" id="MobiDB-lite"/>
    </source>
</evidence>
<gene>
    <name evidence="2" type="ORF">B0H63DRAFT_446884</name>
</gene>
<organism evidence="2 3">
    <name type="scientific">Podospora didyma</name>
    <dbReference type="NCBI Taxonomy" id="330526"/>
    <lineage>
        <taxon>Eukaryota</taxon>
        <taxon>Fungi</taxon>
        <taxon>Dikarya</taxon>
        <taxon>Ascomycota</taxon>
        <taxon>Pezizomycotina</taxon>
        <taxon>Sordariomycetes</taxon>
        <taxon>Sordariomycetidae</taxon>
        <taxon>Sordariales</taxon>
        <taxon>Podosporaceae</taxon>
        <taxon>Podospora</taxon>
    </lineage>
</organism>
<reference evidence="2" key="2">
    <citation type="submission" date="2023-06" db="EMBL/GenBank/DDBJ databases">
        <authorList>
            <consortium name="Lawrence Berkeley National Laboratory"/>
            <person name="Haridas S."/>
            <person name="Hensen N."/>
            <person name="Bonometti L."/>
            <person name="Westerberg I."/>
            <person name="Brannstrom I.O."/>
            <person name="Guillou S."/>
            <person name="Cros-Aarteil S."/>
            <person name="Calhoun S."/>
            <person name="Kuo A."/>
            <person name="Mondo S."/>
            <person name="Pangilinan J."/>
            <person name="Riley R."/>
            <person name="LaButti K."/>
            <person name="Andreopoulos B."/>
            <person name="Lipzen A."/>
            <person name="Chen C."/>
            <person name="Yanf M."/>
            <person name="Daum C."/>
            <person name="Ng V."/>
            <person name="Clum A."/>
            <person name="Steindorff A."/>
            <person name="Ohm R."/>
            <person name="Martin F."/>
            <person name="Silar P."/>
            <person name="Natvig D."/>
            <person name="Lalanne C."/>
            <person name="Gautier V."/>
            <person name="Ament-velasquez S.L."/>
            <person name="Kruys A."/>
            <person name="Hutchinson M.I."/>
            <person name="Powell A.J."/>
            <person name="Barry K."/>
            <person name="Miller A.N."/>
            <person name="Grigoriev I.V."/>
            <person name="Debuchy R."/>
            <person name="Gladieux P."/>
            <person name="Thoren M.H."/>
            <person name="Johannesson H."/>
        </authorList>
    </citation>
    <scope>NUCLEOTIDE SEQUENCE</scope>
    <source>
        <strain evidence="2">CBS 232.78</strain>
    </source>
</reference>
<dbReference type="AlphaFoldDB" id="A0AAE0U4Y9"/>
<reference evidence="2" key="1">
    <citation type="journal article" date="2023" name="Mol. Phylogenet. Evol.">
        <title>Genome-scale phylogeny and comparative genomics of the fungal order Sordariales.</title>
        <authorList>
            <person name="Hensen N."/>
            <person name="Bonometti L."/>
            <person name="Westerberg I."/>
            <person name="Brannstrom I.O."/>
            <person name="Guillou S."/>
            <person name="Cros-Aarteil S."/>
            <person name="Calhoun S."/>
            <person name="Haridas S."/>
            <person name="Kuo A."/>
            <person name="Mondo S."/>
            <person name="Pangilinan J."/>
            <person name="Riley R."/>
            <person name="LaButti K."/>
            <person name="Andreopoulos B."/>
            <person name="Lipzen A."/>
            <person name="Chen C."/>
            <person name="Yan M."/>
            <person name="Daum C."/>
            <person name="Ng V."/>
            <person name="Clum A."/>
            <person name="Steindorff A."/>
            <person name="Ohm R.A."/>
            <person name="Martin F."/>
            <person name="Silar P."/>
            <person name="Natvig D.O."/>
            <person name="Lalanne C."/>
            <person name="Gautier V."/>
            <person name="Ament-Velasquez S.L."/>
            <person name="Kruys A."/>
            <person name="Hutchinson M.I."/>
            <person name="Powell A.J."/>
            <person name="Barry K."/>
            <person name="Miller A.N."/>
            <person name="Grigoriev I.V."/>
            <person name="Debuchy R."/>
            <person name="Gladieux P."/>
            <person name="Hiltunen Thoren M."/>
            <person name="Johannesson H."/>
        </authorList>
    </citation>
    <scope>NUCLEOTIDE SEQUENCE</scope>
    <source>
        <strain evidence="2">CBS 232.78</strain>
    </source>
</reference>
<dbReference type="EMBL" id="JAULSW010000002">
    <property type="protein sequence ID" value="KAK3390790.1"/>
    <property type="molecule type" value="Genomic_DNA"/>
</dbReference>